<protein>
    <submittedName>
        <fullName evidence="1">Ferredoxin</fullName>
    </submittedName>
</protein>
<dbReference type="EMBL" id="JACHCA010000003">
    <property type="protein sequence ID" value="MBB6127262.1"/>
    <property type="molecule type" value="Genomic_DNA"/>
</dbReference>
<evidence type="ECO:0000313" key="2">
    <source>
        <dbReference type="Proteomes" id="UP000548326"/>
    </source>
</evidence>
<sequence>MTLISDQLAIPGFGLCCGMGCCGTCLVQISKGYHQGIKKVLSCAVGVNDELAGTMISVSQQF</sequence>
<dbReference type="AlphaFoldDB" id="A0A841JA80"/>
<accession>A0A841JA80</accession>
<evidence type="ECO:0000313" key="1">
    <source>
        <dbReference type="EMBL" id="MBB6127262.1"/>
    </source>
</evidence>
<dbReference type="Proteomes" id="UP000548326">
    <property type="component" value="Unassembled WGS sequence"/>
</dbReference>
<organism evidence="1 2">
    <name type="scientific">Mucilaginibacter lappiensis</name>
    <dbReference type="NCBI Taxonomy" id="354630"/>
    <lineage>
        <taxon>Bacteria</taxon>
        <taxon>Pseudomonadati</taxon>
        <taxon>Bacteroidota</taxon>
        <taxon>Sphingobacteriia</taxon>
        <taxon>Sphingobacteriales</taxon>
        <taxon>Sphingobacteriaceae</taxon>
        <taxon>Mucilaginibacter</taxon>
    </lineage>
</organism>
<reference evidence="1 2" key="1">
    <citation type="submission" date="2020-08" db="EMBL/GenBank/DDBJ databases">
        <title>Genomic Encyclopedia of Type Strains, Phase IV (KMG-V): Genome sequencing to study the core and pangenomes of soil and plant-associated prokaryotes.</title>
        <authorList>
            <person name="Whitman W."/>
        </authorList>
    </citation>
    <scope>NUCLEOTIDE SEQUENCE [LARGE SCALE GENOMIC DNA]</scope>
    <source>
        <strain evidence="1 2">MP601</strain>
    </source>
</reference>
<dbReference type="SUPFAM" id="SSF54292">
    <property type="entry name" value="2Fe-2S ferredoxin-like"/>
    <property type="match status" value="1"/>
</dbReference>
<gene>
    <name evidence="1" type="ORF">HDF22_001368</name>
</gene>
<dbReference type="RefSeq" id="WP_221275977.1">
    <property type="nucleotide sequence ID" value="NZ_JACHCA010000003.1"/>
</dbReference>
<dbReference type="InterPro" id="IPR036010">
    <property type="entry name" value="2Fe-2S_ferredoxin-like_sf"/>
</dbReference>
<proteinExistence type="predicted"/>
<dbReference type="GO" id="GO:0051536">
    <property type="term" value="F:iron-sulfur cluster binding"/>
    <property type="evidence" value="ECO:0007669"/>
    <property type="project" value="InterPro"/>
</dbReference>
<comment type="caution">
    <text evidence="1">The sequence shown here is derived from an EMBL/GenBank/DDBJ whole genome shotgun (WGS) entry which is preliminary data.</text>
</comment>
<name>A0A841JA80_9SPHI</name>